<reference evidence="8 9" key="1">
    <citation type="journal article" date="2010" name="Nature">
        <title>Genome sequencing and analysis of the model grass Brachypodium distachyon.</title>
        <authorList>
            <consortium name="International Brachypodium Initiative"/>
        </authorList>
    </citation>
    <scope>NUCLEOTIDE SEQUENCE [LARGE SCALE GENOMIC DNA]</scope>
    <source>
        <strain evidence="8">Bd21</strain>
        <strain evidence="9">cv. Bd21</strain>
    </source>
</reference>
<feature type="transmembrane region" description="Helical" evidence="7">
    <location>
        <begin position="465"/>
        <end position="486"/>
    </location>
</feature>
<evidence type="ECO:0000256" key="3">
    <source>
        <dbReference type="ARBA" id="ARBA00022989"/>
    </source>
</evidence>
<evidence type="ECO:0000256" key="1">
    <source>
        <dbReference type="ARBA" id="ARBA00004225"/>
    </source>
</evidence>
<evidence type="ECO:0008006" key="11">
    <source>
        <dbReference type="Google" id="ProtNLM"/>
    </source>
</evidence>
<feature type="coiled-coil region" evidence="6">
    <location>
        <begin position="435"/>
        <end position="462"/>
    </location>
</feature>
<dbReference type="eggNOG" id="ENOG502QQIS">
    <property type="taxonomic scope" value="Eukaryota"/>
</dbReference>
<protein>
    <recommendedName>
        <fullName evidence="11">Protein DGS1, mitochondrial</fullName>
    </recommendedName>
</protein>
<keyword evidence="4" id="KW-0496">Mitochondrion</keyword>
<evidence type="ECO:0000313" key="10">
    <source>
        <dbReference type="Proteomes" id="UP000008810"/>
    </source>
</evidence>
<evidence type="ECO:0000256" key="5">
    <source>
        <dbReference type="ARBA" id="ARBA00023136"/>
    </source>
</evidence>
<dbReference type="AlphaFoldDB" id="I1H5D0"/>
<name>I1H5D0_BRADI</name>
<sequence>MATSPPRSPNPTEVANLAVVPQAAPPRAWSTLVSRLQPLSNSLLLAAVSDFLGRLFVGRRRQRRRRRPALPLPIYDDAASSARIAGDMPKAFAILEDIVQHTLSNLHSIQKSLLYWKSRDEGTNSHKMYFMIFERGPKAFVEATCQTLSTLRRNESPSQYLLNSASDMVSTKLAVLTSMQHRLAAFLAEVYSEIDKCREGLTESSDESLHTLFVLLNTVFTKLEVSFRNASEEQNLLSTHDGDSSELFFERLPEVDVESPQWTEALSTDAISSIYKNVQKLDSFILSQLSSHRKPRNMTIYWLPYTCGAIGLSACSLWLLRHSSLMGSSDLDNWIQDAKESVTGFWDEHVEKPIISIRDELFETFKRTDKRVMEKEEVQLTEESLRRMLIAFCEQTSNEKLSQDASSQELLEIVMKRYEKESMHPIQNLFSGELARAMLIQVQKLKLDLQEAMLELDQILKANEINFAILAALPAFGLSLLLLVLVRAWAMHDQGAEGRGRIARHQRWQLLIEVEKRLKEFQKCMVNEMEEEACCKFGLTLYTLDRLYKAVELHARKTGEWSSLRDDMFDLAKPNVGVADKLDVLSGLKWNYACLRPSVS</sequence>
<keyword evidence="10" id="KW-1185">Reference proteome</keyword>
<dbReference type="RefSeq" id="XP_003557837.1">
    <property type="nucleotide sequence ID" value="XM_003557789.4"/>
</dbReference>
<dbReference type="OMA" id="RNTTIYW"/>
<reference evidence="8" key="2">
    <citation type="submission" date="2017-06" db="EMBL/GenBank/DDBJ databases">
        <title>WGS assembly of Brachypodium distachyon.</title>
        <authorList>
            <consortium name="The International Brachypodium Initiative"/>
            <person name="Lucas S."/>
            <person name="Harmon-Smith M."/>
            <person name="Lail K."/>
            <person name="Tice H."/>
            <person name="Grimwood J."/>
            <person name="Bruce D."/>
            <person name="Barry K."/>
            <person name="Shu S."/>
            <person name="Lindquist E."/>
            <person name="Wang M."/>
            <person name="Pitluck S."/>
            <person name="Vogel J.P."/>
            <person name="Garvin D.F."/>
            <person name="Mockler T.C."/>
            <person name="Schmutz J."/>
            <person name="Rokhsar D."/>
            <person name="Bevan M.W."/>
        </authorList>
    </citation>
    <scope>NUCLEOTIDE SEQUENCE</scope>
    <source>
        <strain evidence="8">Bd21</strain>
    </source>
</reference>
<dbReference type="EnsemblPlants" id="KQK21644">
    <property type="protein sequence ID" value="KQK21644"/>
    <property type="gene ID" value="BRADI_1g62140v3"/>
</dbReference>
<keyword evidence="2 7" id="KW-0812">Transmembrane</keyword>
<dbReference type="ExpressionAtlas" id="I1H5D0">
    <property type="expression patterns" value="baseline"/>
</dbReference>
<organism evidence="9">
    <name type="scientific">Brachypodium distachyon</name>
    <name type="common">Purple false brome</name>
    <name type="synonym">Trachynia distachya</name>
    <dbReference type="NCBI Taxonomy" id="15368"/>
    <lineage>
        <taxon>Eukaryota</taxon>
        <taxon>Viridiplantae</taxon>
        <taxon>Streptophyta</taxon>
        <taxon>Embryophyta</taxon>
        <taxon>Tracheophyta</taxon>
        <taxon>Spermatophyta</taxon>
        <taxon>Magnoliopsida</taxon>
        <taxon>Liliopsida</taxon>
        <taxon>Poales</taxon>
        <taxon>Poaceae</taxon>
        <taxon>BOP clade</taxon>
        <taxon>Pooideae</taxon>
        <taxon>Stipodae</taxon>
        <taxon>Brachypodieae</taxon>
        <taxon>Brachypodium</taxon>
    </lineage>
</organism>
<dbReference type="HOGENOM" id="CLU_035193_0_0_1"/>
<dbReference type="PANTHER" id="PTHR28234:SF1">
    <property type="entry name" value="NUCLEAR CONTROL OF ATPASE PROTEIN 2"/>
    <property type="match status" value="1"/>
</dbReference>
<reference evidence="9" key="3">
    <citation type="submission" date="2018-08" db="UniProtKB">
        <authorList>
            <consortium name="EnsemblPlants"/>
        </authorList>
    </citation>
    <scope>IDENTIFICATION</scope>
    <source>
        <strain evidence="9">cv. Bd21</strain>
    </source>
</reference>
<keyword evidence="5 7" id="KW-0472">Membrane</keyword>
<evidence type="ECO:0000256" key="7">
    <source>
        <dbReference type="SAM" id="Phobius"/>
    </source>
</evidence>
<evidence type="ECO:0000313" key="9">
    <source>
        <dbReference type="EnsemblPlants" id="KQK21644"/>
    </source>
</evidence>
<dbReference type="Gramene" id="KQK21644">
    <property type="protein sequence ID" value="KQK21644"/>
    <property type="gene ID" value="BRADI_1g62140v3"/>
</dbReference>
<dbReference type="InterPro" id="IPR013946">
    <property type="entry name" value="NCA2-like"/>
</dbReference>
<evidence type="ECO:0000256" key="4">
    <source>
        <dbReference type="ARBA" id="ARBA00023128"/>
    </source>
</evidence>
<accession>I1H5D0</accession>
<gene>
    <name evidence="9" type="primary">LOC100839129</name>
    <name evidence="8" type="ORF">BRADI_1g62140v3</name>
</gene>
<dbReference type="Proteomes" id="UP000008810">
    <property type="component" value="Chromosome 1"/>
</dbReference>
<proteinExistence type="predicted"/>
<dbReference type="GO" id="GO:0005741">
    <property type="term" value="C:mitochondrial outer membrane"/>
    <property type="evidence" value="ECO:0000318"/>
    <property type="project" value="GO_Central"/>
</dbReference>
<keyword evidence="3 7" id="KW-1133">Transmembrane helix</keyword>
<feature type="transmembrane region" description="Helical" evidence="7">
    <location>
        <begin position="300"/>
        <end position="320"/>
    </location>
</feature>
<dbReference type="PANTHER" id="PTHR28234">
    <property type="entry name" value="NUCLEAR CONTROL OF ATPASE PROTEIN 2"/>
    <property type="match status" value="1"/>
</dbReference>
<dbReference type="STRING" id="15368.I1H5D0"/>
<evidence type="ECO:0000313" key="8">
    <source>
        <dbReference type="EMBL" id="KQK21644.1"/>
    </source>
</evidence>
<dbReference type="EMBL" id="CM000880">
    <property type="protein sequence ID" value="KQK21644.1"/>
    <property type="molecule type" value="Genomic_DNA"/>
</dbReference>
<keyword evidence="6" id="KW-0175">Coiled coil</keyword>
<dbReference type="Pfam" id="PF08637">
    <property type="entry name" value="NCA2"/>
    <property type="match status" value="1"/>
</dbReference>
<evidence type="ECO:0000256" key="2">
    <source>
        <dbReference type="ARBA" id="ARBA00022692"/>
    </source>
</evidence>
<dbReference type="KEGG" id="bdi:100839129"/>
<dbReference type="OrthoDB" id="413313at2759"/>
<evidence type="ECO:0000256" key="6">
    <source>
        <dbReference type="SAM" id="Coils"/>
    </source>
</evidence>
<comment type="subcellular location">
    <subcellularLocation>
        <location evidence="1">Mitochondrion membrane</location>
        <topology evidence="1">Multi-pass membrane protein</topology>
    </subcellularLocation>
</comment>
<dbReference type="GeneID" id="100839129"/>